<proteinExistence type="predicted"/>
<evidence type="ECO:0000313" key="2">
    <source>
        <dbReference type="EMBL" id="CEI70228.1"/>
    </source>
</evidence>
<feature type="region of interest" description="Disordered" evidence="1">
    <location>
        <begin position="29"/>
        <end position="62"/>
    </location>
</feature>
<dbReference type="STRING" id="56646.A0A2L2TJG3"/>
<feature type="compositionally biased region" description="Low complexity" evidence="1">
    <location>
        <begin position="273"/>
        <end position="300"/>
    </location>
</feature>
<feature type="region of interest" description="Disordered" evidence="1">
    <location>
        <begin position="178"/>
        <end position="358"/>
    </location>
</feature>
<dbReference type="Proteomes" id="UP000245910">
    <property type="component" value="Chromosome III"/>
</dbReference>
<organism evidence="2 3">
    <name type="scientific">Fusarium venenatum</name>
    <dbReference type="NCBI Taxonomy" id="56646"/>
    <lineage>
        <taxon>Eukaryota</taxon>
        <taxon>Fungi</taxon>
        <taxon>Dikarya</taxon>
        <taxon>Ascomycota</taxon>
        <taxon>Pezizomycotina</taxon>
        <taxon>Sordariomycetes</taxon>
        <taxon>Hypocreomycetidae</taxon>
        <taxon>Hypocreales</taxon>
        <taxon>Nectriaceae</taxon>
        <taxon>Fusarium</taxon>
    </lineage>
</organism>
<feature type="compositionally biased region" description="Polar residues" evidence="1">
    <location>
        <begin position="311"/>
        <end position="320"/>
    </location>
</feature>
<dbReference type="PRINTS" id="PR01217">
    <property type="entry name" value="PRICHEXTENSN"/>
</dbReference>
<feature type="compositionally biased region" description="Polar residues" evidence="1">
    <location>
        <begin position="236"/>
        <end position="253"/>
    </location>
</feature>
<name>A0A2L2TJG3_9HYPO</name>
<dbReference type="AlphaFoldDB" id="A0A2L2TJG3"/>
<reference evidence="3" key="1">
    <citation type="submission" date="2014-10" db="EMBL/GenBank/DDBJ databases">
        <authorList>
            <person name="King R."/>
        </authorList>
    </citation>
    <scope>NUCLEOTIDE SEQUENCE [LARGE SCALE GENOMIC DNA]</scope>
    <source>
        <strain evidence="3">A3/5</strain>
    </source>
</reference>
<keyword evidence="3" id="KW-1185">Reference proteome</keyword>
<dbReference type="EMBL" id="LN649231">
    <property type="protein sequence ID" value="CEI70228.1"/>
    <property type="molecule type" value="Genomic_DNA"/>
</dbReference>
<evidence type="ECO:0000313" key="3">
    <source>
        <dbReference type="Proteomes" id="UP000245910"/>
    </source>
</evidence>
<accession>A0A2L2TJG3</accession>
<sequence length="412" mass="44847">MFPRGIVICVYSSSGDVTEVIEVDDALSEDEQAQAAESPHVAEPCTRDQGTHTIQDLPPLPPQAARNVQIAPGSGLHQAHAPTYPYMPQWPHHPMGYAPHPHMAQHPPHPHQQDPYHPQHMVYAHPHRVTHPQHMVQYPHPQMPQYPYYPMTQWSHPHMAQASHPHASPYVGPHVQYVPPPGYVPHPGNVTQAGRGHQPGQTPPRVGHAPPQPGNVPHPRRGNQPGRAQPSHAPQPGNTPQPRYVPQTGNATPQAGFPTPTPAPQSVAPTPVPESAASTPAPGSTPSTPTPQSVASTPAPESVASTPAPGPSSSRTTTTWDMGPPPKKKRGPKPKPLSERKPLRTIPIVRKENSYSKQKRKEVIMWMVHHRVSRLGEMVPPSAQDAENHFKIPRSTIAGWKLQLLGSGPIPK</sequence>
<evidence type="ECO:0000256" key="1">
    <source>
        <dbReference type="SAM" id="MobiDB-lite"/>
    </source>
</evidence>
<protein>
    <submittedName>
        <fullName evidence="2">Uncharacterized protein</fullName>
    </submittedName>
</protein>